<feature type="transmembrane region" description="Helical" evidence="7">
    <location>
        <begin position="205"/>
        <end position="223"/>
    </location>
</feature>
<feature type="transmembrane region" description="Helical" evidence="7">
    <location>
        <begin position="408"/>
        <end position="430"/>
    </location>
</feature>
<sequence>MTQSNDHESDAQSQDIRPPLERSFSRYVKQPFNEFVDNQTTGAIILLASTFIALFLANSDYASFYHQFEKVTLGLFVDDFRLEMDLHEWVNDGLMVLFFFILGLEVKREFIAGELSSIKNSAAVILAAVGGMMFPALIYYAINYGGEGSSGWGVPMATDTAFALGIMALLGSKVNPSLKVFLVALAIVDDIGAVIVIALFYTDQIVWNALYIAAGFFVGLLALNRFGIRGPFWYVVLALGLWYFILQSGVHATIAGVLAALAIPARPKMHPGHLAHSMKNTAGAIYQRLSDPQQSTDEEHREVLSDESKDSALGEIQRKASLTRTPLRIWENLLDKPVSLLIVPIFAFLNAGTEVTQQALNNMLHAPIAWGIVFGLLVGKPLGIFSLTWLSVKTGVGEINSSLNFKEIFGLSILAGMGFTMSMFIALLSFDDSQQQLLDAKLGIMLATLIAGILGYLWLRFVTPYQGESS</sequence>
<comment type="caution">
    <text evidence="8">The sequence shown here is derived from an EMBL/GenBank/DDBJ whole genome shotgun (WGS) entry which is preliminary data.</text>
</comment>
<comment type="catalytic activity">
    <reaction evidence="7">
        <text>Na(+)(in) + 2 H(+)(out) = Na(+)(out) + 2 H(+)(in)</text>
        <dbReference type="Rhea" id="RHEA:29251"/>
        <dbReference type="ChEBI" id="CHEBI:15378"/>
        <dbReference type="ChEBI" id="CHEBI:29101"/>
    </reaction>
</comment>
<evidence type="ECO:0000256" key="2">
    <source>
        <dbReference type="ARBA" id="ARBA00022475"/>
    </source>
</evidence>
<evidence type="ECO:0000313" key="9">
    <source>
        <dbReference type="Proteomes" id="UP001589645"/>
    </source>
</evidence>
<feature type="transmembrane region" description="Helical" evidence="7">
    <location>
        <begin position="368"/>
        <end position="388"/>
    </location>
</feature>
<dbReference type="Gene3D" id="1.20.1530.10">
    <property type="entry name" value="Na+/H+ antiporter like domain"/>
    <property type="match status" value="1"/>
</dbReference>
<dbReference type="PANTHER" id="PTHR30341:SF0">
    <property type="entry name" value="NA(+)_H(+) ANTIPORTER NHAA"/>
    <property type="match status" value="1"/>
</dbReference>
<name>A0ABV5HQI7_9VIBR</name>
<organism evidence="8 9">
    <name type="scientific">Vibrio olivae</name>
    <dbReference type="NCBI Taxonomy" id="1243002"/>
    <lineage>
        <taxon>Bacteria</taxon>
        <taxon>Pseudomonadati</taxon>
        <taxon>Pseudomonadota</taxon>
        <taxon>Gammaproteobacteria</taxon>
        <taxon>Vibrionales</taxon>
        <taxon>Vibrionaceae</taxon>
        <taxon>Vibrio</taxon>
    </lineage>
</organism>
<evidence type="ECO:0000256" key="7">
    <source>
        <dbReference type="HAMAP-Rule" id="MF_01844"/>
    </source>
</evidence>
<feature type="transmembrane region" description="Helical" evidence="7">
    <location>
        <begin position="89"/>
        <end position="106"/>
    </location>
</feature>
<dbReference type="Pfam" id="PF06965">
    <property type="entry name" value="Na_H_antiport_1"/>
    <property type="match status" value="1"/>
</dbReference>
<dbReference type="InterPro" id="IPR023171">
    <property type="entry name" value="Na/H_antiporter_dom_sf"/>
</dbReference>
<feature type="transmembrane region" description="Helical" evidence="7">
    <location>
        <begin position="442"/>
        <end position="459"/>
    </location>
</feature>
<dbReference type="PANTHER" id="PTHR30341">
    <property type="entry name" value="SODIUM ION/PROTON ANTIPORTER NHAA-RELATED"/>
    <property type="match status" value="1"/>
</dbReference>
<keyword evidence="7" id="KW-0406">Ion transport</keyword>
<evidence type="ECO:0000313" key="8">
    <source>
        <dbReference type="EMBL" id="MFB9136489.1"/>
    </source>
</evidence>
<proteinExistence type="inferred from homology"/>
<dbReference type="HAMAP" id="MF_01844">
    <property type="entry name" value="NhaA"/>
    <property type="match status" value="1"/>
</dbReference>
<keyword evidence="6 7" id="KW-0739">Sodium transport</keyword>
<feature type="transmembrane region" description="Helical" evidence="7">
    <location>
        <begin position="235"/>
        <end position="263"/>
    </location>
</feature>
<evidence type="ECO:0000256" key="4">
    <source>
        <dbReference type="ARBA" id="ARBA00022989"/>
    </source>
</evidence>
<feature type="transmembrane region" description="Helical" evidence="7">
    <location>
        <begin position="178"/>
        <end position="199"/>
    </location>
</feature>
<dbReference type="NCBIfam" id="TIGR00773">
    <property type="entry name" value="NhaA"/>
    <property type="match status" value="1"/>
</dbReference>
<comment type="function">
    <text evidence="7">Na(+)/H(+) antiporter that extrudes sodium in exchange for external protons.</text>
</comment>
<keyword evidence="5 7" id="KW-0472">Membrane</keyword>
<keyword evidence="2 7" id="KW-1003">Cell membrane</keyword>
<keyword evidence="3 7" id="KW-0812">Transmembrane</keyword>
<dbReference type="InterPro" id="IPR004670">
    <property type="entry name" value="NhaA"/>
</dbReference>
<dbReference type="RefSeq" id="WP_390194598.1">
    <property type="nucleotide sequence ID" value="NZ_JBHMEP010000005.1"/>
</dbReference>
<evidence type="ECO:0000256" key="5">
    <source>
        <dbReference type="ARBA" id="ARBA00023136"/>
    </source>
</evidence>
<dbReference type="Proteomes" id="UP001589645">
    <property type="component" value="Unassembled WGS sequence"/>
</dbReference>
<evidence type="ECO:0000256" key="1">
    <source>
        <dbReference type="ARBA" id="ARBA00004429"/>
    </source>
</evidence>
<feature type="transmembrane region" description="Helical" evidence="7">
    <location>
        <begin position="152"/>
        <end position="171"/>
    </location>
</feature>
<reference evidence="8 9" key="1">
    <citation type="submission" date="2024-09" db="EMBL/GenBank/DDBJ databases">
        <authorList>
            <person name="Sun Q."/>
            <person name="Mori K."/>
        </authorList>
    </citation>
    <scope>NUCLEOTIDE SEQUENCE [LARGE SCALE GENOMIC DNA]</scope>
    <source>
        <strain evidence="8 9">CECT 8064</strain>
    </source>
</reference>
<comment type="subcellular location">
    <subcellularLocation>
        <location evidence="1">Cell inner membrane</location>
        <topology evidence="1">Multi-pass membrane protein</topology>
    </subcellularLocation>
    <subcellularLocation>
        <location evidence="7">Cell membrane</location>
        <topology evidence="7">Multi-pass membrane protein</topology>
    </subcellularLocation>
</comment>
<keyword evidence="7" id="KW-0813">Transport</keyword>
<dbReference type="EMBL" id="JBHMEP010000005">
    <property type="protein sequence ID" value="MFB9136489.1"/>
    <property type="molecule type" value="Genomic_DNA"/>
</dbReference>
<keyword evidence="7" id="KW-0050">Antiport</keyword>
<keyword evidence="7" id="KW-0915">Sodium</keyword>
<gene>
    <name evidence="7 8" type="primary">nhaA</name>
    <name evidence="8" type="ORF">ACFFUV_16065</name>
</gene>
<keyword evidence="9" id="KW-1185">Reference proteome</keyword>
<feature type="transmembrane region" description="Helical" evidence="7">
    <location>
        <begin position="35"/>
        <end position="57"/>
    </location>
</feature>
<protein>
    <recommendedName>
        <fullName evidence="7">Na(+)/H(+) antiporter NhaA</fullName>
    </recommendedName>
    <alternativeName>
        <fullName evidence="7">Sodium/proton antiporter NhaA</fullName>
    </alternativeName>
</protein>
<evidence type="ECO:0000256" key="3">
    <source>
        <dbReference type="ARBA" id="ARBA00022692"/>
    </source>
</evidence>
<feature type="transmembrane region" description="Helical" evidence="7">
    <location>
        <begin position="118"/>
        <end position="140"/>
    </location>
</feature>
<evidence type="ECO:0000256" key="6">
    <source>
        <dbReference type="ARBA" id="ARBA00023201"/>
    </source>
</evidence>
<comment type="similarity">
    <text evidence="7">Belongs to the NhaA Na(+)/H(+) (TC 2.A.33) antiporter family.</text>
</comment>
<accession>A0ABV5HQI7</accession>
<keyword evidence="4 7" id="KW-1133">Transmembrane helix</keyword>